<dbReference type="OrthoDB" id="9961634at2"/>
<reference evidence="1 2" key="1">
    <citation type="submission" date="2018-09" db="EMBL/GenBank/DDBJ databases">
        <authorList>
            <person name="Zhu H."/>
        </authorList>
    </citation>
    <scope>NUCLEOTIDE SEQUENCE [LARGE SCALE GENOMIC DNA]</scope>
    <source>
        <strain evidence="1 2">K1W22B-8</strain>
    </source>
</reference>
<dbReference type="EMBL" id="QYUK01000011">
    <property type="protein sequence ID" value="RJF88185.1"/>
    <property type="molecule type" value="Genomic_DNA"/>
</dbReference>
<proteinExistence type="predicted"/>
<evidence type="ECO:0000313" key="2">
    <source>
        <dbReference type="Proteomes" id="UP000284605"/>
    </source>
</evidence>
<protein>
    <submittedName>
        <fullName evidence="1">Uncharacterized protein</fullName>
    </submittedName>
</protein>
<sequence>MQDDLRLMDEALANANDVRQKIGQDAGYAGGYGRQSLNQSGADIGRSAAQIARSRDELARALAAAPDA</sequence>
<organism evidence="1 2">
    <name type="scientific">Oleomonas cavernae</name>
    <dbReference type="NCBI Taxonomy" id="2320859"/>
    <lineage>
        <taxon>Bacteria</taxon>
        <taxon>Pseudomonadati</taxon>
        <taxon>Pseudomonadota</taxon>
        <taxon>Alphaproteobacteria</taxon>
        <taxon>Acetobacterales</taxon>
        <taxon>Acetobacteraceae</taxon>
        <taxon>Oleomonas</taxon>
    </lineage>
</organism>
<gene>
    <name evidence="1" type="ORF">D3874_15145</name>
</gene>
<comment type="caution">
    <text evidence="1">The sequence shown here is derived from an EMBL/GenBank/DDBJ whole genome shotgun (WGS) entry which is preliminary data.</text>
</comment>
<dbReference type="Proteomes" id="UP000284605">
    <property type="component" value="Unassembled WGS sequence"/>
</dbReference>
<dbReference type="RefSeq" id="WP_119778822.1">
    <property type="nucleotide sequence ID" value="NZ_QYUK01000011.1"/>
</dbReference>
<name>A0A418WDU1_9PROT</name>
<keyword evidence="2" id="KW-1185">Reference proteome</keyword>
<evidence type="ECO:0000313" key="1">
    <source>
        <dbReference type="EMBL" id="RJF88185.1"/>
    </source>
</evidence>
<dbReference type="AlphaFoldDB" id="A0A418WDU1"/>
<accession>A0A418WDU1</accession>